<name>W7U2E0_9STRA</name>
<evidence type="ECO:0000256" key="2">
    <source>
        <dbReference type="ARBA" id="ARBA00022741"/>
    </source>
</evidence>
<evidence type="ECO:0000256" key="1">
    <source>
        <dbReference type="ARBA" id="ARBA00006270"/>
    </source>
</evidence>
<protein>
    <submittedName>
        <fullName evidence="5">Rab gtpase</fullName>
    </submittedName>
</protein>
<dbReference type="GO" id="GO:0090385">
    <property type="term" value="P:phagosome-lysosome fusion"/>
    <property type="evidence" value="ECO:0007669"/>
    <property type="project" value="TreeGrafter"/>
</dbReference>
<reference evidence="5 6" key="1">
    <citation type="journal article" date="2014" name="Mol. Plant">
        <title>Chromosome Scale Genome Assembly and Transcriptome Profiling of Nannochloropsis gaditana in Nitrogen Depletion.</title>
        <authorList>
            <person name="Corteggiani Carpinelli E."/>
            <person name="Telatin A."/>
            <person name="Vitulo N."/>
            <person name="Forcato C."/>
            <person name="D'Angelo M."/>
            <person name="Schiavon R."/>
            <person name="Vezzi A."/>
            <person name="Giacometti G.M."/>
            <person name="Morosinotto T."/>
            <person name="Valle G."/>
        </authorList>
    </citation>
    <scope>NUCLEOTIDE SEQUENCE [LARGE SCALE GENOMIC DNA]</scope>
    <source>
        <strain evidence="5 6">B-31</strain>
    </source>
</reference>
<accession>W7U2E0</accession>
<dbReference type="EMBL" id="AZIL01000527">
    <property type="protein sequence ID" value="EWM27011.1"/>
    <property type="molecule type" value="Genomic_DNA"/>
</dbReference>
<dbReference type="GO" id="GO:0003924">
    <property type="term" value="F:GTPase activity"/>
    <property type="evidence" value="ECO:0007669"/>
    <property type="project" value="InterPro"/>
</dbReference>
<feature type="compositionally biased region" description="Polar residues" evidence="4">
    <location>
        <begin position="194"/>
        <end position="204"/>
    </location>
</feature>
<dbReference type="AlphaFoldDB" id="W7U2E0"/>
<keyword evidence="6" id="KW-1185">Reference proteome</keyword>
<dbReference type="OrthoDB" id="245989at2759"/>
<dbReference type="Proteomes" id="UP000019335">
    <property type="component" value="Chromosome 7"/>
</dbReference>
<dbReference type="PANTHER" id="PTHR47981:SF39">
    <property type="entry name" value="RAS-RELATED PROTEIN RAB"/>
    <property type="match status" value="1"/>
</dbReference>
<dbReference type="SMART" id="SM00176">
    <property type="entry name" value="RAN"/>
    <property type="match status" value="1"/>
</dbReference>
<gene>
    <name evidence="5" type="primary">Rab32B</name>
    <name evidence="5" type="ORF">Naga_100079g21</name>
</gene>
<evidence type="ECO:0000313" key="5">
    <source>
        <dbReference type="EMBL" id="EWM27011.1"/>
    </source>
</evidence>
<sequence>MADDDPDFPLSPSRRERHHIPSASLLTPVPSWSTSVHYSCHHDLRPMVPTAGGFASIKLGSSSGVKAQEANRPPVTSNTDASSTCALSTLLPYTKAVTPIPPSSFGIHNRGTASWEKSHPTERCMCCPYHSHHKMDAILTQKQNEIIIESVDNDEDYEVEETKEECGTFYGGNFTESSSSSTSPDNRLDALSIPSESCSSTDSDIQNQPLASLSLQSLQSAAIRSGVPVSICKLLVVGNAKCGKTSVIRRFVQGNFKNAYVSTVGADYLKRDVILKDGRPVRLQLWDIAGQDRFVHLTRVYFTRAKGVLVVCDLTREKTFEAVRSWKLEIDEWARTEGREGGIPVVLIANKCDMLTDAADSFVAGANMASMCHEQKFASWYVTSAKSGSNVETAFLDLVERAMDKKEVLDIEKKGSFGFKLSAADVEGTITNPEKARWTIC</sequence>
<evidence type="ECO:0000256" key="3">
    <source>
        <dbReference type="ARBA" id="ARBA00023134"/>
    </source>
</evidence>
<dbReference type="InterPro" id="IPR005225">
    <property type="entry name" value="Small_GTP-bd"/>
</dbReference>
<dbReference type="FunFam" id="3.40.50.300:FF:001447">
    <property type="entry name" value="Ras-related protein Rab-1B"/>
    <property type="match status" value="1"/>
</dbReference>
<dbReference type="Pfam" id="PF00071">
    <property type="entry name" value="Ras"/>
    <property type="match status" value="1"/>
</dbReference>
<dbReference type="SUPFAM" id="SSF52540">
    <property type="entry name" value="P-loop containing nucleoside triphosphate hydrolases"/>
    <property type="match status" value="1"/>
</dbReference>
<dbReference type="NCBIfam" id="TIGR00231">
    <property type="entry name" value="small_GTP"/>
    <property type="match status" value="1"/>
</dbReference>
<dbReference type="SMART" id="SM00173">
    <property type="entry name" value="RAS"/>
    <property type="match status" value="1"/>
</dbReference>
<dbReference type="PRINTS" id="PR00449">
    <property type="entry name" value="RASTRNSFRMNG"/>
</dbReference>
<feature type="region of interest" description="Disordered" evidence="4">
    <location>
        <begin position="1"/>
        <end position="22"/>
    </location>
</feature>
<keyword evidence="3" id="KW-0342">GTP-binding</keyword>
<dbReference type="GO" id="GO:0005764">
    <property type="term" value="C:lysosome"/>
    <property type="evidence" value="ECO:0007669"/>
    <property type="project" value="TreeGrafter"/>
</dbReference>
<keyword evidence="2" id="KW-0547">Nucleotide-binding</keyword>
<feature type="region of interest" description="Disordered" evidence="4">
    <location>
        <begin position="170"/>
        <end position="204"/>
    </location>
</feature>
<dbReference type="GO" id="GO:0045335">
    <property type="term" value="C:phagocytic vesicle"/>
    <property type="evidence" value="ECO:0007669"/>
    <property type="project" value="TreeGrafter"/>
</dbReference>
<dbReference type="PANTHER" id="PTHR47981">
    <property type="entry name" value="RAB FAMILY"/>
    <property type="match status" value="1"/>
</dbReference>
<dbReference type="GO" id="GO:0005525">
    <property type="term" value="F:GTP binding"/>
    <property type="evidence" value="ECO:0007669"/>
    <property type="project" value="UniProtKB-KW"/>
</dbReference>
<dbReference type="InterPro" id="IPR027417">
    <property type="entry name" value="P-loop_NTPase"/>
</dbReference>
<dbReference type="GO" id="GO:0005770">
    <property type="term" value="C:late endosome"/>
    <property type="evidence" value="ECO:0007669"/>
    <property type="project" value="TreeGrafter"/>
</dbReference>
<comment type="similarity">
    <text evidence="1">Belongs to the small GTPase superfamily. Rab family.</text>
</comment>
<comment type="caution">
    <text evidence="5">The sequence shown here is derived from an EMBL/GenBank/DDBJ whole genome shotgun (WGS) entry which is preliminary data.</text>
</comment>
<dbReference type="SMART" id="SM00175">
    <property type="entry name" value="RAB"/>
    <property type="match status" value="1"/>
</dbReference>
<evidence type="ECO:0000313" key="6">
    <source>
        <dbReference type="Proteomes" id="UP000019335"/>
    </source>
</evidence>
<dbReference type="GO" id="GO:0008333">
    <property type="term" value="P:endosome to lysosome transport"/>
    <property type="evidence" value="ECO:0007669"/>
    <property type="project" value="TreeGrafter"/>
</dbReference>
<organism evidence="5 6">
    <name type="scientific">Nannochloropsis gaditana</name>
    <dbReference type="NCBI Taxonomy" id="72520"/>
    <lineage>
        <taxon>Eukaryota</taxon>
        <taxon>Sar</taxon>
        <taxon>Stramenopiles</taxon>
        <taxon>Ochrophyta</taxon>
        <taxon>Eustigmatophyceae</taxon>
        <taxon>Eustigmatales</taxon>
        <taxon>Monodopsidaceae</taxon>
        <taxon>Nannochloropsis</taxon>
    </lineage>
</organism>
<proteinExistence type="inferred from homology"/>
<dbReference type="InterPro" id="IPR001806">
    <property type="entry name" value="Small_GTPase"/>
</dbReference>
<dbReference type="SMART" id="SM00174">
    <property type="entry name" value="RHO"/>
    <property type="match status" value="1"/>
</dbReference>
<dbReference type="Gene3D" id="3.40.50.300">
    <property type="entry name" value="P-loop containing nucleotide triphosphate hydrolases"/>
    <property type="match status" value="1"/>
</dbReference>
<dbReference type="PROSITE" id="PS51419">
    <property type="entry name" value="RAB"/>
    <property type="match status" value="1"/>
</dbReference>
<dbReference type="PROSITE" id="PS51421">
    <property type="entry name" value="RAS"/>
    <property type="match status" value="1"/>
</dbReference>
<evidence type="ECO:0000256" key="4">
    <source>
        <dbReference type="SAM" id="MobiDB-lite"/>
    </source>
</evidence>